<dbReference type="SUPFAM" id="SSF81301">
    <property type="entry name" value="Nucleotidyltransferase"/>
    <property type="match status" value="1"/>
</dbReference>
<feature type="domain" description="Poly A polymerase head" evidence="9">
    <location>
        <begin position="29"/>
        <end position="148"/>
    </location>
</feature>
<keyword evidence="6" id="KW-0547">Nucleotide-binding</keyword>
<dbReference type="RefSeq" id="WP_166188982.1">
    <property type="nucleotide sequence ID" value="NZ_CP049811.1"/>
</dbReference>
<keyword evidence="7" id="KW-0460">Magnesium</keyword>
<evidence type="ECO:0000313" key="11">
    <source>
        <dbReference type="EMBL" id="QIK40023.1"/>
    </source>
</evidence>
<comment type="similarity">
    <text evidence="8">Belongs to the tRNA nucleotidyltransferase/poly(A) polymerase family.</text>
</comment>
<dbReference type="CDD" id="cd05398">
    <property type="entry name" value="NT_ClassII-CCAase"/>
    <property type="match status" value="1"/>
</dbReference>
<dbReference type="GO" id="GO:0046872">
    <property type="term" value="F:metal ion binding"/>
    <property type="evidence" value="ECO:0007669"/>
    <property type="project" value="UniProtKB-KW"/>
</dbReference>
<evidence type="ECO:0000259" key="10">
    <source>
        <dbReference type="Pfam" id="PF12627"/>
    </source>
</evidence>
<dbReference type="KEGG" id="mon:G8E03_04155"/>
<dbReference type="SUPFAM" id="SSF81891">
    <property type="entry name" value="Poly A polymerase C-terminal region-like"/>
    <property type="match status" value="1"/>
</dbReference>
<keyword evidence="4" id="KW-0548">Nucleotidyltransferase</keyword>
<keyword evidence="5" id="KW-0479">Metal-binding</keyword>
<name>A0A6G7VIV1_9RHOB</name>
<evidence type="ECO:0000259" key="9">
    <source>
        <dbReference type="Pfam" id="PF01743"/>
    </source>
</evidence>
<proteinExistence type="inferred from homology"/>
<dbReference type="GO" id="GO:0008033">
    <property type="term" value="P:tRNA processing"/>
    <property type="evidence" value="ECO:0007669"/>
    <property type="project" value="UniProtKB-KW"/>
</dbReference>
<gene>
    <name evidence="11" type="ORF">G8E03_04155</name>
</gene>
<organism evidence="11 12">
    <name type="scientific">Pontivivens nitratireducens</name>
    <dbReference type="NCBI Taxonomy" id="2758038"/>
    <lineage>
        <taxon>Bacteria</taxon>
        <taxon>Pseudomonadati</taxon>
        <taxon>Pseudomonadota</taxon>
        <taxon>Alphaproteobacteria</taxon>
        <taxon>Rhodobacterales</taxon>
        <taxon>Paracoccaceae</taxon>
        <taxon>Pontivivens</taxon>
    </lineage>
</organism>
<dbReference type="InterPro" id="IPR032828">
    <property type="entry name" value="PolyA_RNA-bd"/>
</dbReference>
<keyword evidence="3" id="KW-0819">tRNA processing</keyword>
<dbReference type="Gene3D" id="1.10.3090.10">
    <property type="entry name" value="cca-adding enzyme, domain 2"/>
    <property type="match status" value="1"/>
</dbReference>
<evidence type="ECO:0000256" key="2">
    <source>
        <dbReference type="ARBA" id="ARBA00022679"/>
    </source>
</evidence>
<reference evidence="11 12" key="1">
    <citation type="submission" date="2020-03" db="EMBL/GenBank/DDBJ databases">
        <title>Complete genome sequence of Monaibacterium sp. ALG8 with diverse plasmids.</title>
        <authorList>
            <person name="Sun C."/>
        </authorList>
    </citation>
    <scope>NUCLEOTIDE SEQUENCE [LARGE SCALE GENOMIC DNA]</scope>
    <source>
        <strain evidence="11 12">ALG8</strain>
    </source>
</reference>
<dbReference type="GO" id="GO:0000166">
    <property type="term" value="F:nucleotide binding"/>
    <property type="evidence" value="ECO:0007669"/>
    <property type="project" value="UniProtKB-KW"/>
</dbReference>
<dbReference type="InterPro" id="IPR043519">
    <property type="entry name" value="NT_sf"/>
</dbReference>
<dbReference type="Gene3D" id="3.30.460.10">
    <property type="entry name" value="Beta Polymerase, domain 2"/>
    <property type="match status" value="1"/>
</dbReference>
<dbReference type="AlphaFoldDB" id="A0A6G7VIV1"/>
<feature type="domain" description="tRNA nucleotidyltransferase/poly(A) polymerase RNA and SrmB- binding" evidence="10">
    <location>
        <begin position="185"/>
        <end position="236"/>
    </location>
</feature>
<evidence type="ECO:0000256" key="8">
    <source>
        <dbReference type="RuleBase" id="RU003953"/>
    </source>
</evidence>
<keyword evidence="2 8" id="KW-0808">Transferase</keyword>
<dbReference type="Pfam" id="PF01743">
    <property type="entry name" value="PolyA_pol"/>
    <property type="match status" value="1"/>
</dbReference>
<comment type="cofactor">
    <cofactor evidence="1">
        <name>Mg(2+)</name>
        <dbReference type="ChEBI" id="CHEBI:18420"/>
    </cofactor>
</comment>
<dbReference type="PANTHER" id="PTHR46173">
    <property type="entry name" value="CCA TRNA NUCLEOTIDYLTRANSFERASE 1, MITOCHONDRIAL"/>
    <property type="match status" value="1"/>
</dbReference>
<evidence type="ECO:0000256" key="1">
    <source>
        <dbReference type="ARBA" id="ARBA00001946"/>
    </source>
</evidence>
<dbReference type="InterPro" id="IPR050264">
    <property type="entry name" value="Bact_CCA-adding_enz_type3_sf"/>
</dbReference>
<evidence type="ECO:0000313" key="12">
    <source>
        <dbReference type="Proteomes" id="UP000500791"/>
    </source>
</evidence>
<dbReference type="InterPro" id="IPR002646">
    <property type="entry name" value="PolA_pol_head_dom"/>
</dbReference>
<dbReference type="GO" id="GO:0016779">
    <property type="term" value="F:nucleotidyltransferase activity"/>
    <property type="evidence" value="ECO:0007669"/>
    <property type="project" value="UniProtKB-KW"/>
</dbReference>
<evidence type="ECO:0000256" key="3">
    <source>
        <dbReference type="ARBA" id="ARBA00022694"/>
    </source>
</evidence>
<accession>A0A6G7VIV1</accession>
<dbReference type="EMBL" id="CP049811">
    <property type="protein sequence ID" value="QIK40023.1"/>
    <property type="molecule type" value="Genomic_DNA"/>
</dbReference>
<dbReference type="Proteomes" id="UP000500791">
    <property type="component" value="Chromosome"/>
</dbReference>
<dbReference type="Pfam" id="PF12627">
    <property type="entry name" value="PolyA_pol_RNAbd"/>
    <property type="match status" value="1"/>
</dbReference>
<keyword evidence="12" id="KW-1185">Reference proteome</keyword>
<sequence length="388" mass="41161">MRLTSDWITAPRSQLVLRVAGGAAGPALFVGGSVRNAVQGRPIGDLDIATPALPETVMAQAKAAGLKAIPTGLDHGTVTIVAQGVAHEVTTFRRDVRTTGRHATVAFSHDIAQDAARRDFTMNALYAGADGQVIDPLGGLPDALAGRVRFIGDASARIAEDYLRILRFFRFTAIYASGPADAEGLAACAASRDGISRLSVERVTGEMCKLLQAPAPARAVAEMDAAGILQSVLPGAQPQHLPPLQRAEAALDAAPRWRRRLLALGGDSSGWRLSNADRKALTQAQQMLGTPATTAERAYRAGADIALDAALVEAAWADAMPSADLRRDCDRGGRARFPLAAADLMPPYRPGSALGAELRRLEEHWIRRDFTPDRAALLDAMRPPPDLP</sequence>
<keyword evidence="8" id="KW-0694">RNA-binding</keyword>
<evidence type="ECO:0000256" key="5">
    <source>
        <dbReference type="ARBA" id="ARBA00022723"/>
    </source>
</evidence>
<evidence type="ECO:0000256" key="6">
    <source>
        <dbReference type="ARBA" id="ARBA00022741"/>
    </source>
</evidence>
<dbReference type="GO" id="GO:0000049">
    <property type="term" value="F:tRNA binding"/>
    <property type="evidence" value="ECO:0007669"/>
    <property type="project" value="TreeGrafter"/>
</dbReference>
<dbReference type="PANTHER" id="PTHR46173:SF1">
    <property type="entry name" value="CCA TRNA NUCLEOTIDYLTRANSFERASE 1, MITOCHONDRIAL"/>
    <property type="match status" value="1"/>
</dbReference>
<evidence type="ECO:0000256" key="7">
    <source>
        <dbReference type="ARBA" id="ARBA00022842"/>
    </source>
</evidence>
<evidence type="ECO:0000256" key="4">
    <source>
        <dbReference type="ARBA" id="ARBA00022695"/>
    </source>
</evidence>
<protein>
    <submittedName>
        <fullName evidence="11">CCA tRNA nucleotidyltransferase</fullName>
    </submittedName>
</protein>